<comment type="similarity">
    <text evidence="1">Belongs to the CNOT2/3/5 family.</text>
</comment>
<dbReference type="InterPro" id="IPR040168">
    <property type="entry name" value="Not2/3/5"/>
</dbReference>
<keyword evidence="7" id="KW-1185">Reference proteome</keyword>
<feature type="compositionally biased region" description="Basic and acidic residues" evidence="4">
    <location>
        <begin position="98"/>
        <end position="117"/>
    </location>
</feature>
<dbReference type="PANTHER" id="PTHR23326">
    <property type="entry name" value="CCR4 NOT-RELATED"/>
    <property type="match status" value="1"/>
</dbReference>
<dbReference type="InterPro" id="IPR038635">
    <property type="entry name" value="CCR4-NOT_su2/3/5_C_sf"/>
</dbReference>
<evidence type="ECO:0000259" key="5">
    <source>
        <dbReference type="Pfam" id="PF04153"/>
    </source>
</evidence>
<feature type="region of interest" description="Disordered" evidence="4">
    <location>
        <begin position="90"/>
        <end position="177"/>
    </location>
</feature>
<feature type="compositionally biased region" description="Polar residues" evidence="4">
    <location>
        <begin position="137"/>
        <end position="152"/>
    </location>
</feature>
<dbReference type="Proteomes" id="UP000187429">
    <property type="component" value="Unassembled WGS sequence"/>
</dbReference>
<evidence type="ECO:0000256" key="3">
    <source>
        <dbReference type="ARBA" id="ARBA00023163"/>
    </source>
</evidence>
<accession>A0A1R1XLA6</accession>
<reference evidence="7" key="1">
    <citation type="submission" date="2017-01" db="EMBL/GenBank/DDBJ databases">
        <authorList>
            <person name="Wang Y."/>
            <person name="White M."/>
            <person name="Kvist S."/>
            <person name="Moncalvo J.-M."/>
        </authorList>
    </citation>
    <scope>NUCLEOTIDE SEQUENCE [LARGE SCALE GENOMIC DNA]</scope>
    <source>
        <strain evidence="7">ID-206-W2</strain>
    </source>
</reference>
<keyword evidence="3" id="KW-0804">Transcription</keyword>
<dbReference type="EMBL" id="LSSM01004271">
    <property type="protein sequence ID" value="OMJ15406.1"/>
    <property type="molecule type" value="Genomic_DNA"/>
</dbReference>
<comment type="caution">
    <text evidence="6">The sequence shown here is derived from an EMBL/GenBank/DDBJ whole genome shotgun (WGS) entry which is preliminary data.</text>
</comment>
<feature type="compositionally biased region" description="Low complexity" evidence="4">
    <location>
        <begin position="119"/>
        <end position="130"/>
    </location>
</feature>
<feature type="region of interest" description="Disordered" evidence="4">
    <location>
        <begin position="354"/>
        <end position="390"/>
    </location>
</feature>
<feature type="domain" description="NOT2/NOT3/NOT5 C-terminal" evidence="5">
    <location>
        <begin position="218"/>
        <end position="334"/>
    </location>
</feature>
<dbReference type="AlphaFoldDB" id="A0A1R1XLA6"/>
<dbReference type="Gene3D" id="2.30.30.1020">
    <property type="entry name" value="CCR4-NOT complex subunit 2/3/5, C-terminal domain"/>
    <property type="match status" value="1"/>
</dbReference>
<evidence type="ECO:0000256" key="2">
    <source>
        <dbReference type="ARBA" id="ARBA00023015"/>
    </source>
</evidence>
<dbReference type="GO" id="GO:0006355">
    <property type="term" value="P:regulation of DNA-templated transcription"/>
    <property type="evidence" value="ECO:0007669"/>
    <property type="project" value="InterPro"/>
</dbReference>
<proteinExistence type="inferred from homology"/>
<protein>
    <submittedName>
        <fullName evidence="6">Putative NOT transcription complex subunit VIP2</fullName>
    </submittedName>
</protein>
<dbReference type="InterPro" id="IPR007282">
    <property type="entry name" value="NOT2/3/5_C"/>
</dbReference>
<dbReference type="Pfam" id="PF04153">
    <property type="entry name" value="NOT2_3_5_C"/>
    <property type="match status" value="1"/>
</dbReference>
<dbReference type="GO" id="GO:0030015">
    <property type="term" value="C:CCR4-NOT core complex"/>
    <property type="evidence" value="ECO:0007669"/>
    <property type="project" value="InterPro"/>
</dbReference>
<evidence type="ECO:0000256" key="4">
    <source>
        <dbReference type="SAM" id="MobiDB-lite"/>
    </source>
</evidence>
<evidence type="ECO:0000313" key="7">
    <source>
        <dbReference type="Proteomes" id="UP000187429"/>
    </source>
</evidence>
<evidence type="ECO:0000313" key="6">
    <source>
        <dbReference type="EMBL" id="OMJ15406.1"/>
    </source>
</evidence>
<evidence type="ECO:0000256" key="1">
    <source>
        <dbReference type="ARBA" id="ARBA00007682"/>
    </source>
</evidence>
<dbReference type="OrthoDB" id="25391at2759"/>
<gene>
    <name evidence="6" type="ORF">AYI69_g8203</name>
</gene>
<name>A0A1R1XLA6_9FUNG</name>
<feature type="compositionally biased region" description="Low complexity" evidence="4">
    <location>
        <begin position="355"/>
        <end position="377"/>
    </location>
</feature>
<keyword evidence="2" id="KW-0805">Transcription regulation</keyword>
<dbReference type="GO" id="GO:0000289">
    <property type="term" value="P:nuclear-transcribed mRNA poly(A) tail shortening"/>
    <property type="evidence" value="ECO:0007669"/>
    <property type="project" value="UniProtKB-ARBA"/>
</dbReference>
<sequence>MTDFPALTSESTISHSNTIHDSLYKSIASLRSNNSNLTANNDSQISFKNEDFPALGNNAPRKFTSSGQNNSILKSNINFKIDTLSREKESESESLLLESEKNVLSKKDQSDEIRSSLKDNTTSDDSNMTTLPKAGLNINSSETDSKNSTKTSPVKKIKSDKDESLDTSPKNSDGSKHIAQINHSASRYGILGLLTTNDYGFDISKFGLPLNSPGKLFSMFGSPWADIYPLSGSTEPEYILPQCYSYTLPPTVDSKINLVTEETLFYIFYSMPKDELQLVAAEELYKRQWRFHKELRIWITKDPEAQVSSRNAQGEQGVFIVFDPTIWEKVKKDIIFLPRNQMLMTNLISNSGTNQLQQQSSVSQQQQQQQQQQQMMAHQHHQAQSRQQMIQQQQQQFVNINGGRPDLISQLGVNVLGLGSGGSSGNIGMISNNNSQMINQLQPGNQMINSGSMISSNLQDDISTLNN</sequence>
<organism evidence="6 7">
    <name type="scientific">Smittium culicis</name>
    <dbReference type="NCBI Taxonomy" id="133412"/>
    <lineage>
        <taxon>Eukaryota</taxon>
        <taxon>Fungi</taxon>
        <taxon>Fungi incertae sedis</taxon>
        <taxon>Zoopagomycota</taxon>
        <taxon>Kickxellomycotina</taxon>
        <taxon>Harpellomycetes</taxon>
        <taxon>Harpellales</taxon>
        <taxon>Legeriomycetaceae</taxon>
        <taxon>Smittium</taxon>
    </lineage>
</organism>